<comment type="caution">
    <text evidence="3">The sequence shown here is derived from an EMBL/GenBank/DDBJ whole genome shotgun (WGS) entry which is preliminary data.</text>
</comment>
<dbReference type="SUPFAM" id="SSF69593">
    <property type="entry name" value="Glycerol-3-phosphate (1)-acyltransferase"/>
    <property type="match status" value="1"/>
</dbReference>
<evidence type="ECO:0000259" key="2">
    <source>
        <dbReference type="Pfam" id="PF01553"/>
    </source>
</evidence>
<dbReference type="Pfam" id="PF01553">
    <property type="entry name" value="Acyltransferase"/>
    <property type="match status" value="1"/>
</dbReference>
<organism evidence="3">
    <name type="scientific">marine sediment metagenome</name>
    <dbReference type="NCBI Taxonomy" id="412755"/>
    <lineage>
        <taxon>unclassified sequences</taxon>
        <taxon>metagenomes</taxon>
        <taxon>ecological metagenomes</taxon>
    </lineage>
</organism>
<comment type="subcellular location">
    <subcellularLocation>
        <location evidence="1">Endomembrane system</location>
        <topology evidence="1">Peripheral membrane protein</topology>
    </subcellularLocation>
</comment>
<dbReference type="PANTHER" id="PTHR12563">
    <property type="entry name" value="GLYCEROL-3-PHOSPHATE ACYLTRANSFERASE"/>
    <property type="match status" value="1"/>
</dbReference>
<dbReference type="GO" id="GO:0012505">
    <property type="term" value="C:endomembrane system"/>
    <property type="evidence" value="ECO:0007669"/>
    <property type="project" value="UniProtKB-SubCell"/>
</dbReference>
<dbReference type="InterPro" id="IPR022284">
    <property type="entry name" value="GPAT/DHAPAT"/>
</dbReference>
<dbReference type="GO" id="GO:0008374">
    <property type="term" value="F:O-acyltransferase activity"/>
    <property type="evidence" value="ECO:0007669"/>
    <property type="project" value="InterPro"/>
</dbReference>
<name>A0A0F9A9E0_9ZZZZ</name>
<feature type="non-terminal residue" evidence="3">
    <location>
        <position position="1"/>
    </location>
</feature>
<dbReference type="AlphaFoldDB" id="A0A0F9A9E0"/>
<sequence length="427" mass="48907">LINAAKKSDQNLAKFKHLKSAKAPDMDFVRHLANYYAKDIIADYDPVFYKIFKNFAKLTFVRHLDKNLIVSEDSLKMMEEIKHLTENHAFVFISNHVSNADHAPIFFALNRHGIYQPSTIAGKNLDHGFSSKIFPRVNARWLNRGIMLPPEEVEKLKWFTLLWNMPGQRSGTELWKELKKYGVGWVNNPIYRETDKAYTHIQLEHLQPILFYIEGGRSTTGTLRAPKIVIFEDMLDYVRKTGKPVYLGPTAISYTIIGEDKALETARRGEKNISEGDLVSQLSKLNKVTGPDSPIYVHFGKPIRIGPDDLSERPKKFARQVNEYAAQIMTEIGNGIKNTATYLLAATIVKNQYEKNFTLQNAKTDMTIMAKTLEEEMSEAEVEKGLNTALAIFEKKGFIQKKDGLYEILNIPLIRQYGRRIEHKLVK</sequence>
<accession>A0A0F9A9E0</accession>
<evidence type="ECO:0000313" key="3">
    <source>
        <dbReference type="EMBL" id="KKL06110.1"/>
    </source>
</evidence>
<protein>
    <recommendedName>
        <fullName evidence="2">Phospholipid/glycerol acyltransferase domain-containing protein</fullName>
    </recommendedName>
</protein>
<dbReference type="EMBL" id="LAZR01043844">
    <property type="protein sequence ID" value="KKL06110.1"/>
    <property type="molecule type" value="Genomic_DNA"/>
</dbReference>
<proteinExistence type="predicted"/>
<dbReference type="GO" id="GO:0006629">
    <property type="term" value="P:lipid metabolic process"/>
    <property type="evidence" value="ECO:0007669"/>
    <property type="project" value="InterPro"/>
</dbReference>
<evidence type="ECO:0000256" key="1">
    <source>
        <dbReference type="ARBA" id="ARBA00004184"/>
    </source>
</evidence>
<dbReference type="PANTHER" id="PTHR12563:SF17">
    <property type="entry name" value="DIHYDROXYACETONE PHOSPHATE ACYLTRANSFERASE"/>
    <property type="match status" value="1"/>
</dbReference>
<feature type="domain" description="Phospholipid/glycerol acyltransferase" evidence="2">
    <location>
        <begin position="81"/>
        <end position="232"/>
    </location>
</feature>
<gene>
    <name evidence="3" type="ORF">LCGC14_2599310</name>
</gene>
<dbReference type="InterPro" id="IPR002123">
    <property type="entry name" value="Plipid/glycerol_acylTrfase"/>
</dbReference>
<reference evidence="3" key="1">
    <citation type="journal article" date="2015" name="Nature">
        <title>Complex archaea that bridge the gap between prokaryotes and eukaryotes.</title>
        <authorList>
            <person name="Spang A."/>
            <person name="Saw J.H."/>
            <person name="Jorgensen S.L."/>
            <person name="Zaremba-Niedzwiedzka K."/>
            <person name="Martijn J."/>
            <person name="Lind A.E."/>
            <person name="van Eijk R."/>
            <person name="Schleper C."/>
            <person name="Guy L."/>
            <person name="Ettema T.J."/>
        </authorList>
    </citation>
    <scope>NUCLEOTIDE SEQUENCE</scope>
</reference>